<organism evidence="5">
    <name type="scientific">uncultured organism</name>
    <dbReference type="NCBI Taxonomy" id="155900"/>
    <lineage>
        <taxon>unclassified sequences</taxon>
        <taxon>environmental samples</taxon>
    </lineage>
</organism>
<dbReference type="PROSITE" id="PS50987">
    <property type="entry name" value="HTH_ARSR_2"/>
    <property type="match status" value="1"/>
</dbReference>
<reference evidence="5" key="1">
    <citation type="journal article" date="2013" name="Syst. Appl. Microbiol.">
        <title>New insights into the archaeal diversity of a hypersaline microbial mat obtained by a metagenomic approach.</title>
        <authorList>
            <person name="Lopez-Lopez A."/>
            <person name="Richter M."/>
            <person name="Pena A."/>
            <person name="Tamames J."/>
            <person name="Rossello-Mora R."/>
        </authorList>
    </citation>
    <scope>NUCLEOTIDE SEQUENCE</scope>
</reference>
<dbReference type="GO" id="GO:0003677">
    <property type="term" value="F:DNA binding"/>
    <property type="evidence" value="ECO:0007669"/>
    <property type="project" value="UniProtKB-KW"/>
</dbReference>
<dbReference type="InterPro" id="IPR036388">
    <property type="entry name" value="WH-like_DNA-bd_sf"/>
</dbReference>
<evidence type="ECO:0000256" key="3">
    <source>
        <dbReference type="ARBA" id="ARBA00023163"/>
    </source>
</evidence>
<evidence type="ECO:0000256" key="1">
    <source>
        <dbReference type="ARBA" id="ARBA00023015"/>
    </source>
</evidence>
<dbReference type="SMART" id="SM00418">
    <property type="entry name" value="HTH_ARSR"/>
    <property type="match status" value="1"/>
</dbReference>
<dbReference type="PRINTS" id="PR00778">
    <property type="entry name" value="HTHARSR"/>
</dbReference>
<feature type="domain" description="HTH arsR-type" evidence="4">
    <location>
        <begin position="1"/>
        <end position="94"/>
    </location>
</feature>
<dbReference type="CDD" id="cd00090">
    <property type="entry name" value="HTH_ARSR"/>
    <property type="match status" value="1"/>
</dbReference>
<dbReference type="GO" id="GO:0003700">
    <property type="term" value="F:DNA-binding transcription factor activity"/>
    <property type="evidence" value="ECO:0007669"/>
    <property type="project" value="InterPro"/>
</dbReference>
<dbReference type="AlphaFoldDB" id="M1QBH2"/>
<keyword evidence="2" id="KW-0238">DNA-binding</keyword>
<evidence type="ECO:0000256" key="2">
    <source>
        <dbReference type="ARBA" id="ARBA00023125"/>
    </source>
</evidence>
<accession>M1QBH2</accession>
<dbReference type="Pfam" id="PF12840">
    <property type="entry name" value="HTH_20"/>
    <property type="match status" value="1"/>
</dbReference>
<dbReference type="PANTHER" id="PTHR33154:SF33">
    <property type="entry name" value="TRANSCRIPTIONAL REPRESSOR SDPR"/>
    <property type="match status" value="1"/>
</dbReference>
<dbReference type="InterPro" id="IPR001845">
    <property type="entry name" value="HTH_ArsR_DNA-bd_dom"/>
</dbReference>
<gene>
    <name evidence="5" type="ORF">FLSS-23_0013</name>
</gene>
<name>M1QBH2_9ZZZZ</name>
<evidence type="ECO:0000313" key="5">
    <source>
        <dbReference type="EMBL" id="AGF93348.1"/>
    </source>
</evidence>
<dbReference type="Gene3D" id="1.10.10.10">
    <property type="entry name" value="Winged helix-like DNA-binding domain superfamily/Winged helix DNA-binding domain"/>
    <property type="match status" value="1"/>
</dbReference>
<protein>
    <submittedName>
        <fullName evidence="5">Transcription regulator</fullName>
    </submittedName>
</protein>
<keyword evidence="3" id="KW-0804">Transcription</keyword>
<dbReference type="SUPFAM" id="SSF46785">
    <property type="entry name" value="Winged helix' DNA-binding domain"/>
    <property type="match status" value="1"/>
</dbReference>
<evidence type="ECO:0000259" key="4">
    <source>
        <dbReference type="PROSITE" id="PS50987"/>
    </source>
</evidence>
<keyword evidence="1" id="KW-0805">Transcription regulation</keyword>
<dbReference type="InterPro" id="IPR011991">
    <property type="entry name" value="ArsR-like_HTH"/>
</dbReference>
<sequence length="181" mass="20727">MAEDLKPTVDQIKVLSNASRLQVMALLLDEERTISELAEEIEITPQTAHHHVHKLLDAGLIHVSREETHGNIVKRYYAVEEEWLNSSEVWDDLSLEDKKSYKLAALGTIKGMVNKGIKYIQESEDIEHEVGWVSHQKIPFNEKTIERLDEIFAETVEKLEELKDEEADEEITVLISTLPGK</sequence>
<dbReference type="PANTHER" id="PTHR33154">
    <property type="entry name" value="TRANSCRIPTIONAL REGULATOR, ARSR FAMILY"/>
    <property type="match status" value="1"/>
</dbReference>
<dbReference type="InterPro" id="IPR036390">
    <property type="entry name" value="WH_DNA-bd_sf"/>
</dbReference>
<proteinExistence type="predicted"/>
<dbReference type="EMBL" id="JX684089">
    <property type="protein sequence ID" value="AGF93348.1"/>
    <property type="molecule type" value="Genomic_DNA"/>
</dbReference>
<dbReference type="InterPro" id="IPR051081">
    <property type="entry name" value="HTH_MetalResp_TranReg"/>
</dbReference>